<evidence type="ECO:0000313" key="2">
    <source>
        <dbReference type="Proteomes" id="UP000650511"/>
    </source>
</evidence>
<evidence type="ECO:0008006" key="3">
    <source>
        <dbReference type="Google" id="ProtNLM"/>
    </source>
</evidence>
<dbReference type="RefSeq" id="WP_130650828.1">
    <property type="nucleotide sequence ID" value="NZ_BMHA01000002.1"/>
</dbReference>
<dbReference type="AlphaFoldDB" id="A0A8J3AC69"/>
<protein>
    <recommendedName>
        <fullName evidence="3">Hpr(Ser) kinase/phosphatase</fullName>
    </recommendedName>
</protein>
<dbReference type="Gene3D" id="3.40.50.300">
    <property type="entry name" value="P-loop containing nucleotide triphosphate hydrolases"/>
    <property type="match status" value="1"/>
</dbReference>
<dbReference type="EMBL" id="BMHA01000002">
    <property type="protein sequence ID" value="GGI03991.1"/>
    <property type="molecule type" value="Genomic_DNA"/>
</dbReference>
<dbReference type="SUPFAM" id="SSF53795">
    <property type="entry name" value="PEP carboxykinase-like"/>
    <property type="match status" value="1"/>
</dbReference>
<dbReference type="Proteomes" id="UP000650511">
    <property type="component" value="Unassembled WGS sequence"/>
</dbReference>
<name>A0A8J3AC69_9ACTN</name>
<gene>
    <name evidence="1" type="ORF">GCM10011354_06820</name>
</gene>
<evidence type="ECO:0000313" key="1">
    <source>
        <dbReference type="EMBL" id="GGI03991.1"/>
    </source>
</evidence>
<reference evidence="1" key="1">
    <citation type="journal article" date="2014" name="Int. J. Syst. Evol. Microbiol.">
        <title>Complete genome sequence of Corynebacterium casei LMG S-19264T (=DSM 44701T), isolated from a smear-ripened cheese.</title>
        <authorList>
            <consortium name="US DOE Joint Genome Institute (JGI-PGF)"/>
            <person name="Walter F."/>
            <person name="Albersmeier A."/>
            <person name="Kalinowski J."/>
            <person name="Ruckert C."/>
        </authorList>
    </citation>
    <scope>NUCLEOTIDE SEQUENCE</scope>
    <source>
        <strain evidence="1">CGMCC 1.14988</strain>
    </source>
</reference>
<proteinExistence type="predicted"/>
<accession>A0A8J3AC69</accession>
<organism evidence="1 2">
    <name type="scientific">Egicoccus halophilus</name>
    <dbReference type="NCBI Taxonomy" id="1670830"/>
    <lineage>
        <taxon>Bacteria</taxon>
        <taxon>Bacillati</taxon>
        <taxon>Actinomycetota</taxon>
        <taxon>Nitriliruptoria</taxon>
        <taxon>Egicoccales</taxon>
        <taxon>Egicoccaceae</taxon>
        <taxon>Egicoccus</taxon>
    </lineage>
</organism>
<keyword evidence="2" id="KW-1185">Reference proteome</keyword>
<reference evidence="1" key="2">
    <citation type="submission" date="2020-09" db="EMBL/GenBank/DDBJ databases">
        <authorList>
            <person name="Sun Q."/>
            <person name="Zhou Y."/>
        </authorList>
    </citation>
    <scope>NUCLEOTIDE SEQUENCE</scope>
    <source>
        <strain evidence="1">CGMCC 1.14988</strain>
    </source>
</reference>
<dbReference type="InterPro" id="IPR027417">
    <property type="entry name" value="P-loop_NTPase"/>
</dbReference>
<sequence>MTAGKATGGGATGEPRIGPFLAVAHAFTVVTDEPSLTRHLDTVLAPLATASTTVPTSHYRLAVRARPATLHADDRLLIRADEPSRPLAHLLHAVNEAARRSTSACVLHAAVADRGDGAVVFAAASESGKSTLVRALVDAGWGYLSDEYAIVHDDLTVQPYARPISLDPGSWQLFAQHRPDPPPAVTALLPDQWQLPVPDPVRERRPVRAVVLPRHVPGAASRLVPVAPLDAVRLLLGCSFSRQEQPGRDLALLSRLAHTVAVARLQVDGLTSAVDVLRNVGRARSPGHQQR</sequence>
<dbReference type="OrthoDB" id="4793383at2"/>
<comment type="caution">
    <text evidence="1">The sequence shown here is derived from an EMBL/GenBank/DDBJ whole genome shotgun (WGS) entry which is preliminary data.</text>
</comment>